<dbReference type="Gene3D" id="1.10.520.10">
    <property type="match status" value="2"/>
</dbReference>
<comment type="similarity">
    <text evidence="2">Belongs to the peroxidase family.</text>
</comment>
<evidence type="ECO:0000256" key="1">
    <source>
        <dbReference type="ARBA" id="ARBA00023002"/>
    </source>
</evidence>
<dbReference type="GO" id="GO:0004601">
    <property type="term" value="F:peroxidase activity"/>
    <property type="evidence" value="ECO:0007669"/>
    <property type="project" value="UniProtKB-KW"/>
</dbReference>
<evidence type="ECO:0000256" key="2">
    <source>
        <dbReference type="RuleBase" id="RU004241"/>
    </source>
</evidence>
<gene>
    <name evidence="5" type="ORF">D0Y65_029317</name>
</gene>
<dbReference type="SUPFAM" id="SSF48113">
    <property type="entry name" value="Heme-dependent peroxidases"/>
    <property type="match status" value="1"/>
</dbReference>
<dbReference type="EMBL" id="QZWG01000011">
    <property type="protein sequence ID" value="RZB78887.1"/>
    <property type="molecule type" value="Genomic_DNA"/>
</dbReference>
<feature type="transmembrane region" description="Helical" evidence="3">
    <location>
        <begin position="222"/>
        <end position="241"/>
    </location>
</feature>
<keyword evidence="3" id="KW-0472">Membrane</keyword>
<dbReference type="GO" id="GO:0000302">
    <property type="term" value="P:response to reactive oxygen species"/>
    <property type="evidence" value="ECO:0007669"/>
    <property type="project" value="TreeGrafter"/>
</dbReference>
<protein>
    <submittedName>
        <fullName evidence="5">L-ascorbate peroxidase 3</fullName>
    </submittedName>
</protein>
<keyword evidence="5" id="KW-0575">Peroxidase</keyword>
<dbReference type="Proteomes" id="UP000289340">
    <property type="component" value="Chromosome 11"/>
</dbReference>
<evidence type="ECO:0000256" key="3">
    <source>
        <dbReference type="SAM" id="Phobius"/>
    </source>
</evidence>
<evidence type="ECO:0000313" key="5">
    <source>
        <dbReference type="EMBL" id="RZB78887.1"/>
    </source>
</evidence>
<dbReference type="GO" id="GO:0042744">
    <property type="term" value="P:hydrogen peroxide catabolic process"/>
    <property type="evidence" value="ECO:0007669"/>
    <property type="project" value="TreeGrafter"/>
</dbReference>
<comment type="caution">
    <text evidence="5">The sequence shown here is derived from an EMBL/GenBank/DDBJ whole genome shotgun (WGS) entry which is preliminary data.</text>
</comment>
<dbReference type="Pfam" id="PF00141">
    <property type="entry name" value="peroxidase"/>
    <property type="match status" value="1"/>
</dbReference>
<dbReference type="InterPro" id="IPR002016">
    <property type="entry name" value="Haem_peroxidase"/>
</dbReference>
<dbReference type="PROSITE" id="PS50873">
    <property type="entry name" value="PEROXIDASE_4"/>
    <property type="match status" value="1"/>
</dbReference>
<dbReference type="GO" id="GO:0020037">
    <property type="term" value="F:heme binding"/>
    <property type="evidence" value="ECO:0007669"/>
    <property type="project" value="InterPro"/>
</dbReference>
<dbReference type="InterPro" id="IPR044831">
    <property type="entry name" value="Ccp1-like"/>
</dbReference>
<name>A0A445HYN2_GLYSO</name>
<dbReference type="GO" id="GO:0034599">
    <property type="term" value="P:cellular response to oxidative stress"/>
    <property type="evidence" value="ECO:0007669"/>
    <property type="project" value="InterPro"/>
</dbReference>
<dbReference type="AlphaFoldDB" id="A0A445HYN2"/>
<keyword evidence="6" id="KW-1185">Reference proteome</keyword>
<reference evidence="5 6" key="1">
    <citation type="submission" date="2018-09" db="EMBL/GenBank/DDBJ databases">
        <title>A high-quality reference genome of wild soybean provides a powerful tool to mine soybean genomes.</title>
        <authorList>
            <person name="Xie M."/>
            <person name="Chung C.Y.L."/>
            <person name="Li M.-W."/>
            <person name="Wong F.-L."/>
            <person name="Chan T.-F."/>
            <person name="Lam H.-M."/>
        </authorList>
    </citation>
    <scope>NUCLEOTIDE SEQUENCE [LARGE SCALE GENOMIC DNA]</scope>
    <source>
        <strain evidence="6">cv. W05</strain>
        <tissue evidence="5">Hypocotyl of etiolated seedlings</tissue>
    </source>
</reference>
<dbReference type="PANTHER" id="PTHR31356:SF38">
    <property type="entry name" value="L-ASCORBATE PEROXIDASE 5, PEROXISOMAL"/>
    <property type="match status" value="1"/>
</dbReference>
<dbReference type="PRINTS" id="PR00459">
    <property type="entry name" value="ASPEROXIDASE"/>
</dbReference>
<keyword evidence="3" id="KW-0812">Transmembrane</keyword>
<dbReference type="InterPro" id="IPR010255">
    <property type="entry name" value="Haem_peroxidase_sf"/>
</dbReference>
<feature type="domain" description="Plant heme peroxidase family profile" evidence="4">
    <location>
        <begin position="109"/>
        <end position="171"/>
    </location>
</feature>
<dbReference type="Gene3D" id="1.10.420.10">
    <property type="entry name" value="Peroxidase, domain 2"/>
    <property type="match status" value="1"/>
</dbReference>
<keyword evidence="1" id="KW-0560">Oxidoreductase</keyword>
<sequence length="250" mass="28118">MVEPIVVDEEYRKEIEMARRELGVFITNNKCAPLMLQFAYLTLLNYCFHVFLANSLHCLRWNDAATYDAKSRRGGPNGSIRLRIGQELKHEANKGLENAVQYCACGAVAVEVTKGPTIDFVPGRKDSNESPRTEGRFIDGEEDARNLRKIFSRMGLSDEQDIVALCGGHTLIRTMYPKVPMDEEIFFKEYAISHGKLSELGFNLNNLDQPKGPYAKLNQHKGLIGIGIASVVVTVILGYLLKRKKNQLKN</sequence>
<accession>A0A445HYN2</accession>
<evidence type="ECO:0000259" key="4">
    <source>
        <dbReference type="PROSITE" id="PS50873"/>
    </source>
</evidence>
<dbReference type="GO" id="GO:0009507">
    <property type="term" value="C:chloroplast"/>
    <property type="evidence" value="ECO:0007669"/>
    <property type="project" value="TreeGrafter"/>
</dbReference>
<keyword evidence="3" id="KW-1133">Transmembrane helix</keyword>
<dbReference type="PANTHER" id="PTHR31356">
    <property type="entry name" value="THYLAKOID LUMENAL 29 KDA PROTEIN, CHLOROPLASTIC-RELATED"/>
    <property type="match status" value="1"/>
</dbReference>
<organism evidence="5 6">
    <name type="scientific">Glycine soja</name>
    <name type="common">Wild soybean</name>
    <dbReference type="NCBI Taxonomy" id="3848"/>
    <lineage>
        <taxon>Eukaryota</taxon>
        <taxon>Viridiplantae</taxon>
        <taxon>Streptophyta</taxon>
        <taxon>Embryophyta</taxon>
        <taxon>Tracheophyta</taxon>
        <taxon>Spermatophyta</taxon>
        <taxon>Magnoliopsida</taxon>
        <taxon>eudicotyledons</taxon>
        <taxon>Gunneridae</taxon>
        <taxon>Pentapetalae</taxon>
        <taxon>rosids</taxon>
        <taxon>fabids</taxon>
        <taxon>Fabales</taxon>
        <taxon>Fabaceae</taxon>
        <taxon>Papilionoideae</taxon>
        <taxon>50 kb inversion clade</taxon>
        <taxon>NPAAA clade</taxon>
        <taxon>indigoferoid/millettioid clade</taxon>
        <taxon>Phaseoleae</taxon>
        <taxon>Glycine</taxon>
        <taxon>Glycine subgen. Soja</taxon>
    </lineage>
</organism>
<dbReference type="InterPro" id="IPR002207">
    <property type="entry name" value="Peroxidase_I"/>
</dbReference>
<proteinExistence type="inferred from homology"/>
<evidence type="ECO:0000313" key="6">
    <source>
        <dbReference type="Proteomes" id="UP000289340"/>
    </source>
</evidence>